<keyword evidence="1" id="KW-0812">Transmembrane</keyword>
<gene>
    <name evidence="2" type="ORF">CYY_009947</name>
</gene>
<reference evidence="2" key="1">
    <citation type="submission" date="2020-01" db="EMBL/GenBank/DDBJ databases">
        <title>Development of genomics and gene disruption for Polysphondylium violaceum indicates a role for the polyketide synthase stlB in stalk morphogenesis.</title>
        <authorList>
            <person name="Narita B."/>
            <person name="Kawabe Y."/>
            <person name="Kin K."/>
            <person name="Saito T."/>
            <person name="Gibbs R."/>
            <person name="Kuspa A."/>
            <person name="Muzny D."/>
            <person name="Queller D."/>
            <person name="Richards S."/>
            <person name="Strassman J."/>
            <person name="Sucgang R."/>
            <person name="Worley K."/>
            <person name="Schaap P."/>
        </authorList>
    </citation>
    <scope>NUCLEOTIDE SEQUENCE</scope>
    <source>
        <strain evidence="2">QSvi11</strain>
    </source>
</reference>
<sequence length="119" mass="13078">KRGVIDGRVASVTNNLLPNYNGESNQFNNVQSYIGIGIRSYRKLVQLDPDFSVLIDQRPAEDSNTSVCSSSPKSKISKAQLAGIIIGSVAFAAIIVTMTAYALYKRKERVTLENKLRTL</sequence>
<dbReference type="PANTHER" id="PTHR31378">
    <property type="entry name" value="EGF-LIKE DOMAIN-CONTAINING PROTEIN-RELATED-RELATED"/>
    <property type="match status" value="1"/>
</dbReference>
<evidence type="ECO:0000313" key="2">
    <source>
        <dbReference type="EMBL" id="KAF2068726.1"/>
    </source>
</evidence>
<name>A0A8J4PSM9_9MYCE</name>
<dbReference type="PANTHER" id="PTHR31378:SF29">
    <property type="entry name" value="EGF-LIKE DOMAIN-CONTAINING PROTEIN-RELATED"/>
    <property type="match status" value="1"/>
</dbReference>
<accession>A0A8J4PSM9</accession>
<dbReference type="EMBL" id="AJWJ01000863">
    <property type="protein sequence ID" value="KAF2068726.1"/>
    <property type="molecule type" value="Genomic_DNA"/>
</dbReference>
<evidence type="ECO:0000256" key="1">
    <source>
        <dbReference type="SAM" id="Phobius"/>
    </source>
</evidence>
<evidence type="ECO:0000313" key="3">
    <source>
        <dbReference type="Proteomes" id="UP000695562"/>
    </source>
</evidence>
<feature type="non-terminal residue" evidence="2">
    <location>
        <position position="1"/>
    </location>
</feature>
<dbReference type="Proteomes" id="UP000695562">
    <property type="component" value="Unassembled WGS sequence"/>
</dbReference>
<dbReference type="OrthoDB" id="18358at2759"/>
<proteinExistence type="predicted"/>
<feature type="transmembrane region" description="Helical" evidence="1">
    <location>
        <begin position="81"/>
        <end position="104"/>
    </location>
</feature>
<protein>
    <submittedName>
        <fullName evidence="2">Uncharacterized protein</fullName>
    </submittedName>
</protein>
<keyword evidence="3" id="KW-1185">Reference proteome</keyword>
<comment type="caution">
    <text evidence="2">The sequence shown here is derived from an EMBL/GenBank/DDBJ whole genome shotgun (WGS) entry which is preliminary data.</text>
</comment>
<dbReference type="AlphaFoldDB" id="A0A8J4PSM9"/>
<keyword evidence="1" id="KW-1133">Transmembrane helix</keyword>
<organism evidence="2 3">
    <name type="scientific">Polysphondylium violaceum</name>
    <dbReference type="NCBI Taxonomy" id="133409"/>
    <lineage>
        <taxon>Eukaryota</taxon>
        <taxon>Amoebozoa</taxon>
        <taxon>Evosea</taxon>
        <taxon>Eumycetozoa</taxon>
        <taxon>Dictyostelia</taxon>
        <taxon>Dictyosteliales</taxon>
        <taxon>Dictyosteliaceae</taxon>
        <taxon>Polysphondylium</taxon>
    </lineage>
</organism>
<keyword evidence="1" id="KW-0472">Membrane</keyword>